<keyword evidence="9 15" id="KW-0862">Zinc</keyword>
<evidence type="ECO:0000256" key="7">
    <source>
        <dbReference type="ARBA" id="ARBA00022741"/>
    </source>
</evidence>
<feature type="coiled-coil region" evidence="17">
    <location>
        <begin position="593"/>
        <end position="620"/>
    </location>
</feature>
<comment type="function">
    <text evidence="15">Acts as a processive, ATP-dependent zinc metallopeptidase for both cytoplasmic and membrane proteins. Plays a role in the quality control of integral membrane proteins.</text>
</comment>
<evidence type="ECO:0000313" key="20">
    <source>
        <dbReference type="Proteomes" id="UP000199439"/>
    </source>
</evidence>
<feature type="active site" evidence="15">
    <location>
        <position position="461"/>
    </location>
</feature>
<evidence type="ECO:0000313" key="19">
    <source>
        <dbReference type="EMBL" id="SFD16500.1"/>
    </source>
</evidence>
<comment type="similarity">
    <text evidence="3">In the N-terminal section; belongs to the AAA ATPase family.</text>
</comment>
<evidence type="ECO:0000256" key="5">
    <source>
        <dbReference type="ARBA" id="ARBA00022692"/>
    </source>
</evidence>
<evidence type="ECO:0000256" key="9">
    <source>
        <dbReference type="ARBA" id="ARBA00022833"/>
    </source>
</evidence>
<dbReference type="Gene3D" id="1.20.58.760">
    <property type="entry name" value="Peptidase M41"/>
    <property type="match status" value="1"/>
</dbReference>
<dbReference type="STRING" id="870482.SAMN04487987_105147"/>
<dbReference type="GO" id="GO:0030163">
    <property type="term" value="P:protein catabolic process"/>
    <property type="evidence" value="ECO:0007669"/>
    <property type="project" value="UniProtKB-UniRule"/>
</dbReference>
<keyword evidence="10 15" id="KW-0067">ATP-binding</keyword>
<keyword evidence="17" id="KW-0175">Coiled coil</keyword>
<evidence type="ECO:0000256" key="11">
    <source>
        <dbReference type="ARBA" id="ARBA00022989"/>
    </source>
</evidence>
<dbReference type="OrthoDB" id="9809379at2"/>
<dbReference type="Proteomes" id="UP000199439">
    <property type="component" value="Unassembled WGS sequence"/>
</dbReference>
<organism evidence="19 20">
    <name type="scientific">Algibacter pectinivorans</name>
    <dbReference type="NCBI Taxonomy" id="870482"/>
    <lineage>
        <taxon>Bacteria</taxon>
        <taxon>Pseudomonadati</taxon>
        <taxon>Bacteroidota</taxon>
        <taxon>Flavobacteriia</taxon>
        <taxon>Flavobacteriales</taxon>
        <taxon>Flavobacteriaceae</taxon>
        <taxon>Algibacter</taxon>
    </lineage>
</organism>
<proteinExistence type="inferred from homology"/>
<reference evidence="20" key="1">
    <citation type="submission" date="2016-10" db="EMBL/GenBank/DDBJ databases">
        <authorList>
            <person name="Varghese N."/>
            <person name="Submissions S."/>
        </authorList>
    </citation>
    <scope>NUCLEOTIDE SEQUENCE [LARGE SCALE GENOMIC DNA]</scope>
    <source>
        <strain evidence="20">DSM 25730</strain>
    </source>
</reference>
<keyword evidence="6 15" id="KW-0479">Metal-binding</keyword>
<evidence type="ECO:0000256" key="13">
    <source>
        <dbReference type="ARBA" id="ARBA00023136"/>
    </source>
</evidence>
<keyword evidence="5 15" id="KW-0812">Transmembrane</keyword>
<dbReference type="Pfam" id="PF06480">
    <property type="entry name" value="FtsH_ext"/>
    <property type="match status" value="1"/>
</dbReference>
<evidence type="ECO:0000256" key="8">
    <source>
        <dbReference type="ARBA" id="ARBA00022801"/>
    </source>
</evidence>
<name>A0A1I1QEE1_9FLAO</name>
<feature type="binding site" evidence="15">
    <location>
        <position position="464"/>
    </location>
    <ligand>
        <name>Zn(2+)</name>
        <dbReference type="ChEBI" id="CHEBI:29105"/>
        <note>catalytic</note>
    </ligand>
</feature>
<dbReference type="InterPro" id="IPR011546">
    <property type="entry name" value="Pept_M41_FtsH_extracell"/>
</dbReference>
<dbReference type="Gene3D" id="1.10.8.60">
    <property type="match status" value="1"/>
</dbReference>
<comment type="cofactor">
    <cofactor evidence="15">
        <name>Zn(2+)</name>
        <dbReference type="ChEBI" id="CHEBI:29105"/>
    </cofactor>
    <text evidence="15">Binds 1 zinc ion per subunit.</text>
</comment>
<dbReference type="Pfam" id="PF17862">
    <property type="entry name" value="AAA_lid_3"/>
    <property type="match status" value="1"/>
</dbReference>
<feature type="domain" description="AAA+ ATPase" evidence="18">
    <location>
        <begin position="229"/>
        <end position="369"/>
    </location>
</feature>
<evidence type="ECO:0000256" key="12">
    <source>
        <dbReference type="ARBA" id="ARBA00023049"/>
    </source>
</evidence>
<dbReference type="InterPro" id="IPR037219">
    <property type="entry name" value="Peptidase_M41-like"/>
</dbReference>
<feature type="transmembrane region" description="Helical" evidence="15">
    <location>
        <begin position="15"/>
        <end position="34"/>
    </location>
</feature>
<dbReference type="Gene3D" id="3.40.1690.20">
    <property type="match status" value="1"/>
</dbReference>
<evidence type="ECO:0000256" key="15">
    <source>
        <dbReference type="HAMAP-Rule" id="MF_01458"/>
    </source>
</evidence>
<dbReference type="GO" id="GO:0004222">
    <property type="term" value="F:metalloendopeptidase activity"/>
    <property type="evidence" value="ECO:0007669"/>
    <property type="project" value="InterPro"/>
</dbReference>
<evidence type="ECO:0000256" key="6">
    <source>
        <dbReference type="ARBA" id="ARBA00022723"/>
    </source>
</evidence>
<dbReference type="SUPFAM" id="SSF140990">
    <property type="entry name" value="FtsH protease domain-like"/>
    <property type="match status" value="1"/>
</dbReference>
<dbReference type="GO" id="GO:0008270">
    <property type="term" value="F:zinc ion binding"/>
    <property type="evidence" value="ECO:0007669"/>
    <property type="project" value="UniProtKB-UniRule"/>
</dbReference>
<dbReference type="InterPro" id="IPR027417">
    <property type="entry name" value="P-loop_NTPase"/>
</dbReference>
<keyword evidence="15" id="KW-1003">Cell membrane</keyword>
<dbReference type="EMBL" id="FOMI01000005">
    <property type="protein sequence ID" value="SFD16500.1"/>
    <property type="molecule type" value="Genomic_DNA"/>
</dbReference>
<dbReference type="Gene3D" id="3.40.50.300">
    <property type="entry name" value="P-loop containing nucleotide triphosphate hydrolases"/>
    <property type="match status" value="1"/>
</dbReference>
<evidence type="ECO:0000256" key="14">
    <source>
        <dbReference type="ARBA" id="ARBA00061570"/>
    </source>
</evidence>
<dbReference type="GO" id="GO:0005524">
    <property type="term" value="F:ATP binding"/>
    <property type="evidence" value="ECO:0007669"/>
    <property type="project" value="UniProtKB-UniRule"/>
</dbReference>
<feature type="binding site" evidence="15">
    <location>
        <position position="535"/>
    </location>
    <ligand>
        <name>Zn(2+)</name>
        <dbReference type="ChEBI" id="CHEBI:29105"/>
        <note>catalytic</note>
    </ligand>
</feature>
<evidence type="ECO:0000256" key="16">
    <source>
        <dbReference type="RuleBase" id="RU003651"/>
    </source>
</evidence>
<dbReference type="FunFam" id="1.20.58.760:FF:000003">
    <property type="entry name" value="AFG3-like AAA ATPase 2"/>
    <property type="match status" value="1"/>
</dbReference>
<dbReference type="GO" id="GO:0006508">
    <property type="term" value="P:proteolysis"/>
    <property type="evidence" value="ECO:0007669"/>
    <property type="project" value="UniProtKB-KW"/>
</dbReference>
<dbReference type="NCBIfam" id="TIGR01241">
    <property type="entry name" value="FtsH_fam"/>
    <property type="match status" value="1"/>
</dbReference>
<evidence type="ECO:0000256" key="17">
    <source>
        <dbReference type="SAM" id="Coils"/>
    </source>
</evidence>
<keyword evidence="13 15" id="KW-0472">Membrane</keyword>
<dbReference type="InterPro" id="IPR003593">
    <property type="entry name" value="AAA+_ATPase"/>
</dbReference>
<dbReference type="InterPro" id="IPR000642">
    <property type="entry name" value="Peptidase_M41"/>
</dbReference>
<evidence type="ECO:0000259" key="18">
    <source>
        <dbReference type="SMART" id="SM00382"/>
    </source>
</evidence>
<comment type="similarity">
    <text evidence="2 15">In the C-terminal section; belongs to the peptidase M41 family.</text>
</comment>
<feature type="transmembrane region" description="Helical" evidence="15">
    <location>
        <begin position="139"/>
        <end position="159"/>
    </location>
</feature>
<dbReference type="SMART" id="SM00382">
    <property type="entry name" value="AAA"/>
    <property type="match status" value="1"/>
</dbReference>
<dbReference type="EC" id="3.4.24.-" evidence="15"/>
<dbReference type="InterPro" id="IPR050928">
    <property type="entry name" value="ATP-dep_Zn_Metalloprotease"/>
</dbReference>
<dbReference type="AlphaFoldDB" id="A0A1I1QEE1"/>
<accession>A0A1I1QEE1</accession>
<comment type="subunit">
    <text evidence="15">Homohexamer.</text>
</comment>
<dbReference type="HAMAP" id="MF_01458">
    <property type="entry name" value="FtsH"/>
    <property type="match status" value="1"/>
</dbReference>
<dbReference type="GO" id="GO:0004176">
    <property type="term" value="F:ATP-dependent peptidase activity"/>
    <property type="evidence" value="ECO:0007669"/>
    <property type="project" value="InterPro"/>
</dbReference>
<evidence type="ECO:0000256" key="2">
    <source>
        <dbReference type="ARBA" id="ARBA00010044"/>
    </source>
</evidence>
<keyword evidence="20" id="KW-1185">Reference proteome</keyword>
<dbReference type="RefSeq" id="WP_092851506.1">
    <property type="nucleotide sequence ID" value="NZ_FOMI01000005.1"/>
</dbReference>
<keyword evidence="7 15" id="KW-0547">Nucleotide-binding</keyword>
<dbReference type="InterPro" id="IPR003959">
    <property type="entry name" value="ATPase_AAA_core"/>
</dbReference>
<dbReference type="GO" id="GO:0051301">
    <property type="term" value="P:cell division"/>
    <property type="evidence" value="ECO:0007669"/>
    <property type="project" value="UniProtKB-KW"/>
</dbReference>
<dbReference type="InterPro" id="IPR003960">
    <property type="entry name" value="ATPase_AAA_CS"/>
</dbReference>
<comment type="similarity">
    <text evidence="14 15">In the central section; belongs to the AAA ATPase family.</text>
</comment>
<feature type="binding site" evidence="15">
    <location>
        <position position="460"/>
    </location>
    <ligand>
        <name>Zn(2+)</name>
        <dbReference type="ChEBI" id="CHEBI:29105"/>
        <note>catalytic</note>
    </ligand>
</feature>
<keyword evidence="4 15" id="KW-0645">Protease</keyword>
<dbReference type="GO" id="GO:0005886">
    <property type="term" value="C:plasma membrane"/>
    <property type="evidence" value="ECO:0007669"/>
    <property type="project" value="UniProtKB-SubCell"/>
</dbReference>
<feature type="binding site" evidence="15">
    <location>
        <begin position="237"/>
        <end position="244"/>
    </location>
    <ligand>
        <name>ATP</name>
        <dbReference type="ChEBI" id="CHEBI:30616"/>
    </ligand>
</feature>
<dbReference type="CDD" id="cd19501">
    <property type="entry name" value="RecA-like_FtsH"/>
    <property type="match status" value="1"/>
</dbReference>
<dbReference type="PANTHER" id="PTHR43655">
    <property type="entry name" value="ATP-DEPENDENT PROTEASE"/>
    <property type="match status" value="1"/>
</dbReference>
<dbReference type="PROSITE" id="PS00674">
    <property type="entry name" value="AAA"/>
    <property type="match status" value="1"/>
</dbReference>
<evidence type="ECO:0000256" key="10">
    <source>
        <dbReference type="ARBA" id="ARBA00022840"/>
    </source>
</evidence>
<dbReference type="InterPro" id="IPR005936">
    <property type="entry name" value="FtsH"/>
</dbReference>
<dbReference type="FunFam" id="3.40.50.300:FF:000001">
    <property type="entry name" value="ATP-dependent zinc metalloprotease FtsH"/>
    <property type="match status" value="1"/>
</dbReference>
<dbReference type="Pfam" id="PF01434">
    <property type="entry name" value="Peptidase_M41"/>
    <property type="match status" value="1"/>
</dbReference>
<dbReference type="Pfam" id="PF00004">
    <property type="entry name" value="AAA"/>
    <property type="match status" value="1"/>
</dbReference>
<comment type="similarity">
    <text evidence="16">Belongs to the AAA ATPase family.</text>
</comment>
<comment type="subcellular location">
    <subcellularLocation>
        <location evidence="15">Cell membrane</location>
        <topology evidence="15">Multi-pass membrane protein</topology>
        <orientation evidence="15">Cytoplasmic side</orientation>
    </subcellularLocation>
    <subcellularLocation>
        <location evidence="1">Membrane</location>
        <topology evidence="1">Multi-pass membrane protein</topology>
    </subcellularLocation>
</comment>
<keyword evidence="8 15" id="KW-0378">Hydrolase</keyword>
<evidence type="ECO:0000256" key="3">
    <source>
        <dbReference type="ARBA" id="ARBA00010550"/>
    </source>
</evidence>
<dbReference type="InterPro" id="IPR041569">
    <property type="entry name" value="AAA_lid_3"/>
</dbReference>
<sequence length="654" mass="72779">MANEKKNLKDKKPKFSPYWIYGILIALFLGYQLFSGANYQDANKTTPSDFFKYLEAGDVSRIDIIKNTRVAKVYLTNEALEKEIHKNSKPQTFIPSATVLPNYRFEFGDLQNFENQLNEKTTNLANKPIVTFDTETNDWGNFLMGILPFILLIGVWIFIMRRMSGGAGGGTGGQIFNIGKSKAKLFDQNTEVKTSFKDVAGLEGAKEEVQEIVDFLKFPEKYTTLGGKIPKGALLVGPPGTGKTLLAKAVAGEAKVPFFSLSGSDFVEMFVGVGASRVRDLFKQAKEKSPSIIFIDEIDAIGRARGKNAMSGSNDERENTLNQLLTEMDGFGTNTNVIVIAATNRADILDKALMRAGRFDRQIFVDLPDVREREEIFEVHLRPLKKAKNLDLDFLSKQTPGFSGADIANVCNEAALIAARNGKKAVDKQDFLDAVDRIIGGLEKKNKIITPSEKRAVAFHEAGHAVTSWMLEHAAPLVKVTIVPRGRSLGAAWYLPEERLIVRPEQMLDEMCAALGGRAAEKVIFNKISTGALSDLEKVTKQARAMVTIYGLSDKVGNLTYYDSSGQNEYGFSKPYSEQTAELIDREISDIIEKQYQRAIELLEANKDKLTELAEVLLEKEVIFKDNLEKIFGKRPFEKEVAVNTIETTKDEEE</sequence>
<keyword evidence="11 15" id="KW-1133">Transmembrane helix</keyword>
<gene>
    <name evidence="15" type="primary">ftsH</name>
    <name evidence="19" type="ORF">SAMN04487987_105147</name>
</gene>
<keyword evidence="19" id="KW-0131">Cell cycle</keyword>
<dbReference type="SUPFAM" id="SSF52540">
    <property type="entry name" value="P-loop containing nucleoside triphosphate hydrolases"/>
    <property type="match status" value="1"/>
</dbReference>
<protein>
    <recommendedName>
        <fullName evidence="15">ATP-dependent zinc metalloprotease FtsH</fullName>
        <ecNumber evidence="15">3.4.24.-</ecNumber>
    </recommendedName>
</protein>
<keyword evidence="19" id="KW-0132">Cell division</keyword>
<evidence type="ECO:0000256" key="1">
    <source>
        <dbReference type="ARBA" id="ARBA00004141"/>
    </source>
</evidence>
<dbReference type="PANTHER" id="PTHR43655:SF2">
    <property type="entry name" value="AFG3 LIKE MATRIX AAA PEPTIDASE SUBUNIT 2, ISOFORM A"/>
    <property type="match status" value="1"/>
</dbReference>
<dbReference type="FunFam" id="1.10.8.60:FF:000001">
    <property type="entry name" value="ATP-dependent zinc metalloprotease FtsH"/>
    <property type="match status" value="1"/>
</dbReference>
<evidence type="ECO:0000256" key="4">
    <source>
        <dbReference type="ARBA" id="ARBA00022670"/>
    </source>
</evidence>
<dbReference type="GO" id="GO:0016887">
    <property type="term" value="F:ATP hydrolysis activity"/>
    <property type="evidence" value="ECO:0007669"/>
    <property type="project" value="UniProtKB-UniRule"/>
</dbReference>
<keyword evidence="12 15" id="KW-0482">Metalloprotease</keyword>